<accession>A0AAD2HF79</accession>
<gene>
    <name evidence="1" type="ORF">MYCIT1_LOCUS22061</name>
</gene>
<keyword evidence="2" id="KW-1185">Reference proteome</keyword>
<comment type="caution">
    <text evidence="1">The sequence shown here is derived from an EMBL/GenBank/DDBJ whole genome shotgun (WGS) entry which is preliminary data.</text>
</comment>
<reference evidence="1" key="1">
    <citation type="submission" date="2023-11" db="EMBL/GenBank/DDBJ databases">
        <authorList>
            <person name="De Vega J J."/>
            <person name="De Vega J J."/>
        </authorList>
    </citation>
    <scope>NUCLEOTIDE SEQUENCE</scope>
</reference>
<proteinExistence type="predicted"/>
<feature type="non-terminal residue" evidence="1">
    <location>
        <position position="56"/>
    </location>
</feature>
<protein>
    <submittedName>
        <fullName evidence="1">Uncharacterized protein</fullName>
    </submittedName>
</protein>
<evidence type="ECO:0000313" key="1">
    <source>
        <dbReference type="EMBL" id="CAK5274761.1"/>
    </source>
</evidence>
<sequence>MAQARRLRISREALSNPDEIRPSSWAARSKCTNQDSGWRMARCEAVEMYDRNDEIH</sequence>
<dbReference type="EMBL" id="CAVNYO010000403">
    <property type="protein sequence ID" value="CAK5274761.1"/>
    <property type="molecule type" value="Genomic_DNA"/>
</dbReference>
<dbReference type="AlphaFoldDB" id="A0AAD2HF79"/>
<name>A0AAD2HF79_9AGAR</name>
<organism evidence="1 2">
    <name type="scientific">Mycena citricolor</name>
    <dbReference type="NCBI Taxonomy" id="2018698"/>
    <lineage>
        <taxon>Eukaryota</taxon>
        <taxon>Fungi</taxon>
        <taxon>Dikarya</taxon>
        <taxon>Basidiomycota</taxon>
        <taxon>Agaricomycotina</taxon>
        <taxon>Agaricomycetes</taxon>
        <taxon>Agaricomycetidae</taxon>
        <taxon>Agaricales</taxon>
        <taxon>Marasmiineae</taxon>
        <taxon>Mycenaceae</taxon>
        <taxon>Mycena</taxon>
    </lineage>
</organism>
<dbReference type="Proteomes" id="UP001295794">
    <property type="component" value="Unassembled WGS sequence"/>
</dbReference>
<evidence type="ECO:0000313" key="2">
    <source>
        <dbReference type="Proteomes" id="UP001295794"/>
    </source>
</evidence>